<dbReference type="InterPro" id="IPR012338">
    <property type="entry name" value="Beta-lactam/transpept-like"/>
</dbReference>
<protein>
    <submittedName>
        <fullName evidence="3">Serine hydrolase</fullName>
    </submittedName>
</protein>
<evidence type="ECO:0000259" key="2">
    <source>
        <dbReference type="Pfam" id="PF00144"/>
    </source>
</evidence>
<dbReference type="InterPro" id="IPR001466">
    <property type="entry name" value="Beta-lactam-related"/>
</dbReference>
<dbReference type="PANTHER" id="PTHR43283">
    <property type="entry name" value="BETA-LACTAMASE-RELATED"/>
    <property type="match status" value="1"/>
</dbReference>
<gene>
    <name evidence="3" type="ORF">C7C56_001570</name>
</gene>
<feature type="domain" description="Beta-lactamase-related" evidence="2">
    <location>
        <begin position="40"/>
        <end position="424"/>
    </location>
</feature>
<dbReference type="Proteomes" id="UP000241421">
    <property type="component" value="Unassembled WGS sequence"/>
</dbReference>
<dbReference type="AlphaFoldDB" id="A0A2U2I6V6"/>
<comment type="caution">
    <text evidence="3">The sequence shown here is derived from an EMBL/GenBank/DDBJ whole genome shotgun (WGS) entry which is preliminary data.</text>
</comment>
<dbReference type="Pfam" id="PF00144">
    <property type="entry name" value="Beta-lactamase"/>
    <property type="match status" value="1"/>
</dbReference>
<dbReference type="EMBL" id="PXWF02000021">
    <property type="protein sequence ID" value="PWF55493.1"/>
    <property type="molecule type" value="Genomic_DNA"/>
</dbReference>
<feature type="signal peptide" evidence="1">
    <location>
        <begin position="1"/>
        <end position="21"/>
    </location>
</feature>
<dbReference type="InterPro" id="IPR050789">
    <property type="entry name" value="Diverse_Enzym_Activities"/>
</dbReference>
<keyword evidence="3" id="KW-0378">Hydrolase</keyword>
<dbReference type="SUPFAM" id="SSF56601">
    <property type="entry name" value="beta-lactamase/transpeptidase-like"/>
    <property type="match status" value="1"/>
</dbReference>
<evidence type="ECO:0000313" key="4">
    <source>
        <dbReference type="Proteomes" id="UP000241421"/>
    </source>
</evidence>
<dbReference type="Gene3D" id="3.40.710.10">
    <property type="entry name" value="DD-peptidase/beta-lactamase superfamily"/>
    <property type="match status" value="1"/>
</dbReference>
<dbReference type="GO" id="GO:0016787">
    <property type="term" value="F:hydrolase activity"/>
    <property type="evidence" value="ECO:0007669"/>
    <property type="project" value="UniProtKB-KW"/>
</dbReference>
<keyword evidence="4" id="KW-1185">Reference proteome</keyword>
<feature type="chain" id="PRO_5015626470" evidence="1">
    <location>
        <begin position="22"/>
        <end position="451"/>
    </location>
</feature>
<accession>A0A2U2I6V6</accession>
<evidence type="ECO:0000313" key="3">
    <source>
        <dbReference type="EMBL" id="PWF55493.1"/>
    </source>
</evidence>
<sequence>MAQAVAAMLAGAALLAPAAQAGDCGLDAARLESIHAIDKAVVDRGFAPGIVTSIYCEGRPVLTHAHGLADAARQQAITPEHLFRIYSMTKPVTSVAAMILADEGKLGLDDPVARFIPEFGTATVYDAAQPGGATLARAVTVRDLLRHTAGVTYRGTDNAVQKMYVKRGIDNGGGAVVVPEDDSKPVAGLGEMASRIAGIPLLGQPGERFTYGNSTDVLGRVVEVASGQSLGAFMDERIFKPLEMRDTSFVVSAGNQARLSAAYWAKSAAKGDARILKAAETGALERGSFSIAEDPTKSVFAKPRGIEFGGAGLVSSAADYQRFLQMLLAGGSAGGKRIVSAAAVAEMTRNQLPETALANPQMVAQGLGFGLGFATIVDPAKAPAPVSPSFYFWGGAASTYFWVDPERRLSGVVMTQVFGGDVSAFYVDILKQAYPPAPVKTAAAATPQNIN</sequence>
<dbReference type="PANTHER" id="PTHR43283:SF3">
    <property type="entry name" value="BETA-LACTAMASE FAMILY PROTEIN (AFU_ORTHOLOGUE AFUA_5G07500)"/>
    <property type="match status" value="1"/>
</dbReference>
<evidence type="ECO:0000256" key="1">
    <source>
        <dbReference type="SAM" id="SignalP"/>
    </source>
</evidence>
<name>A0A2U2I6V6_9BURK</name>
<organism evidence="3 4">
    <name type="scientific">Massilia glaciei</name>
    <dbReference type="NCBI Taxonomy" id="1524097"/>
    <lineage>
        <taxon>Bacteria</taxon>
        <taxon>Pseudomonadati</taxon>
        <taxon>Pseudomonadota</taxon>
        <taxon>Betaproteobacteria</taxon>
        <taxon>Burkholderiales</taxon>
        <taxon>Oxalobacteraceae</taxon>
        <taxon>Telluria group</taxon>
        <taxon>Massilia</taxon>
    </lineage>
</organism>
<reference evidence="3 4" key="1">
    <citation type="submission" date="2018-04" db="EMBL/GenBank/DDBJ databases">
        <title>Massilia violaceinigra sp. nov., a novel purple-pigmented bacterium isolated from Tianshan glacier, Xinjiang, China.</title>
        <authorList>
            <person name="Wang H."/>
        </authorList>
    </citation>
    <scope>NUCLEOTIDE SEQUENCE [LARGE SCALE GENOMIC DNA]</scope>
    <source>
        <strain evidence="3 4">B448-2</strain>
    </source>
</reference>
<keyword evidence="1" id="KW-0732">Signal</keyword>
<proteinExistence type="predicted"/>